<protein>
    <recommendedName>
        <fullName evidence="1">Lcl C-terminal domain-containing protein</fullName>
    </recommendedName>
</protein>
<proteinExistence type="predicted"/>
<name>A0A0P7C3M6_9BACT</name>
<dbReference type="Proteomes" id="UP000050454">
    <property type="component" value="Unassembled WGS sequence"/>
</dbReference>
<gene>
    <name evidence="2" type="ORF">AFM12_10205</name>
</gene>
<dbReference type="RefSeq" id="WP_055147547.1">
    <property type="nucleotide sequence ID" value="NZ_JXSZ01000006.1"/>
</dbReference>
<sequence>MKTFYIFLLILAVPLISVFSQNLDISGKARVKVMEPASNSAKIVTREPDGTLSQLTENSATYTVGDFAQGGIIFWVSPDTKHGKVISLYDAGSTTWSNITNTQIGSTAQSLINGAGNSVAITLQDGHIVSAAEHCLKLSYSGYNDWYLPSLNEMGLVDSVKSVIDSSSTANGGESLSTSKLYWTSTEYSSTVYYYDFSLGFASLAVKSTNQLVRAIRSF</sequence>
<dbReference type="AlphaFoldDB" id="A0A0P7C3M6"/>
<dbReference type="InterPro" id="IPR011460">
    <property type="entry name" value="Lcl_C"/>
</dbReference>
<evidence type="ECO:0000313" key="3">
    <source>
        <dbReference type="Proteomes" id="UP000050454"/>
    </source>
</evidence>
<evidence type="ECO:0000313" key="2">
    <source>
        <dbReference type="EMBL" id="KPM48917.1"/>
    </source>
</evidence>
<dbReference type="EMBL" id="LGTQ01000006">
    <property type="protein sequence ID" value="KPM48917.1"/>
    <property type="molecule type" value="Genomic_DNA"/>
</dbReference>
<accession>A0A0P7C3M6</accession>
<dbReference type="OrthoDB" id="644207at2"/>
<comment type="caution">
    <text evidence="2">The sequence shown here is derived from an EMBL/GenBank/DDBJ whole genome shotgun (WGS) entry which is preliminary data.</text>
</comment>
<feature type="domain" description="Lcl C-terminal" evidence="1">
    <location>
        <begin position="128"/>
        <end position="217"/>
    </location>
</feature>
<keyword evidence="3" id="KW-1185">Reference proteome</keyword>
<reference evidence="2 3" key="1">
    <citation type="submission" date="2015-07" db="EMBL/GenBank/DDBJ databases">
        <title>The draft genome sequence of Leadbetterella sp. JN14-9.</title>
        <authorList>
            <person name="Liu Y."/>
            <person name="Du J."/>
            <person name="Shao Z."/>
        </authorList>
    </citation>
    <scope>NUCLEOTIDE SEQUENCE [LARGE SCALE GENOMIC DNA]</scope>
    <source>
        <strain evidence="2 3">JN14-9</strain>
    </source>
</reference>
<evidence type="ECO:0000259" key="1">
    <source>
        <dbReference type="Pfam" id="PF07603"/>
    </source>
</evidence>
<dbReference type="Pfam" id="PF07603">
    <property type="entry name" value="Lcl_C"/>
    <property type="match status" value="1"/>
</dbReference>
<dbReference type="STRING" id="1605367.AFM12_10205"/>
<organism evidence="2 3">
    <name type="scientific">Jiulongibacter sediminis</name>
    <dbReference type="NCBI Taxonomy" id="1605367"/>
    <lineage>
        <taxon>Bacteria</taxon>
        <taxon>Pseudomonadati</taxon>
        <taxon>Bacteroidota</taxon>
        <taxon>Cytophagia</taxon>
        <taxon>Cytophagales</taxon>
        <taxon>Leadbetterellaceae</taxon>
        <taxon>Jiulongibacter</taxon>
    </lineage>
</organism>